<keyword evidence="4" id="KW-1185">Reference proteome</keyword>
<evidence type="ECO:0008006" key="5">
    <source>
        <dbReference type="Google" id="ProtNLM"/>
    </source>
</evidence>
<keyword evidence="2" id="KW-0472">Membrane</keyword>
<dbReference type="GO" id="GO:0008270">
    <property type="term" value="F:zinc ion binding"/>
    <property type="evidence" value="ECO:0007669"/>
    <property type="project" value="InterPro"/>
</dbReference>
<proteinExistence type="predicted"/>
<comment type="caution">
    <text evidence="3">The sequence shown here is derived from an EMBL/GenBank/DDBJ whole genome shotgun (WGS) entry which is preliminary data.</text>
</comment>
<dbReference type="SUPFAM" id="SSF57756">
    <property type="entry name" value="Retrovirus zinc finger-like domains"/>
    <property type="match status" value="1"/>
</dbReference>
<keyword evidence="2" id="KW-1133">Transmembrane helix</keyword>
<organism evidence="3 4">
    <name type="scientific">Corchorus olitorius</name>
    <dbReference type="NCBI Taxonomy" id="93759"/>
    <lineage>
        <taxon>Eukaryota</taxon>
        <taxon>Viridiplantae</taxon>
        <taxon>Streptophyta</taxon>
        <taxon>Embryophyta</taxon>
        <taxon>Tracheophyta</taxon>
        <taxon>Spermatophyta</taxon>
        <taxon>Magnoliopsida</taxon>
        <taxon>eudicotyledons</taxon>
        <taxon>Gunneridae</taxon>
        <taxon>Pentapetalae</taxon>
        <taxon>rosids</taxon>
        <taxon>malvids</taxon>
        <taxon>Malvales</taxon>
        <taxon>Malvaceae</taxon>
        <taxon>Grewioideae</taxon>
        <taxon>Apeibeae</taxon>
        <taxon>Corchorus</taxon>
    </lineage>
</organism>
<feature type="region of interest" description="Disordered" evidence="1">
    <location>
        <begin position="32"/>
        <end position="59"/>
    </location>
</feature>
<evidence type="ECO:0000256" key="1">
    <source>
        <dbReference type="SAM" id="MobiDB-lite"/>
    </source>
</evidence>
<dbReference type="EMBL" id="AWUE01016319">
    <property type="protein sequence ID" value="OMO92921.1"/>
    <property type="molecule type" value="Genomic_DNA"/>
</dbReference>
<dbReference type="InterPro" id="IPR036875">
    <property type="entry name" value="Znf_CCHC_sf"/>
</dbReference>
<dbReference type="Proteomes" id="UP000187203">
    <property type="component" value="Unassembled WGS sequence"/>
</dbReference>
<evidence type="ECO:0000256" key="2">
    <source>
        <dbReference type="SAM" id="Phobius"/>
    </source>
</evidence>
<gene>
    <name evidence="3" type="ORF">COLO4_17196</name>
</gene>
<dbReference type="GO" id="GO:0003676">
    <property type="term" value="F:nucleic acid binding"/>
    <property type="evidence" value="ECO:0007669"/>
    <property type="project" value="InterPro"/>
</dbReference>
<protein>
    <recommendedName>
        <fullName evidence="5">Zinc finger, CCHC-type</fullName>
    </recommendedName>
</protein>
<accession>A0A1R3JDL4</accession>
<evidence type="ECO:0000313" key="4">
    <source>
        <dbReference type="Proteomes" id="UP000187203"/>
    </source>
</evidence>
<feature type="transmembrane region" description="Helical" evidence="2">
    <location>
        <begin position="206"/>
        <end position="227"/>
    </location>
</feature>
<dbReference type="OrthoDB" id="7743946at2759"/>
<reference evidence="4" key="1">
    <citation type="submission" date="2013-09" db="EMBL/GenBank/DDBJ databases">
        <title>Corchorus olitorius genome sequencing.</title>
        <authorList>
            <person name="Alam M."/>
            <person name="Haque M.S."/>
            <person name="Islam M.S."/>
            <person name="Emdad E.M."/>
            <person name="Islam M.M."/>
            <person name="Ahmed B."/>
            <person name="Halim A."/>
            <person name="Hossen Q.M.M."/>
            <person name="Hossain M.Z."/>
            <person name="Ahmed R."/>
            <person name="Khan M.M."/>
            <person name="Islam R."/>
            <person name="Rashid M.M."/>
            <person name="Khan S.A."/>
            <person name="Rahman M.S."/>
            <person name="Alam M."/>
            <person name="Yahiya A.S."/>
            <person name="Khan M.S."/>
            <person name="Azam M.S."/>
            <person name="Haque T."/>
            <person name="Lashkar M.Z.H."/>
            <person name="Akhand A.I."/>
            <person name="Morshed G."/>
            <person name="Roy S."/>
            <person name="Uddin K.S."/>
            <person name="Rabeya T."/>
            <person name="Hossain A.S."/>
            <person name="Chowdhury A."/>
            <person name="Snigdha A.R."/>
            <person name="Mortoza M.S."/>
            <person name="Matin S.A."/>
            <person name="Hoque S.M.E."/>
            <person name="Islam M.K."/>
            <person name="Roy D.K."/>
            <person name="Haider R."/>
            <person name="Moosa M.M."/>
            <person name="Elias S.M."/>
            <person name="Hasan A.M."/>
            <person name="Jahan S."/>
            <person name="Shafiuddin M."/>
            <person name="Mahmood N."/>
            <person name="Shommy N.S."/>
        </authorList>
    </citation>
    <scope>NUCLEOTIDE SEQUENCE [LARGE SCALE GENOMIC DNA]</scope>
    <source>
        <strain evidence="4">cv. O-4</strain>
    </source>
</reference>
<dbReference type="AlphaFoldDB" id="A0A1R3JDL4"/>
<name>A0A1R3JDL4_9ROSI</name>
<evidence type="ECO:0000313" key="3">
    <source>
        <dbReference type="EMBL" id="OMO92921.1"/>
    </source>
</evidence>
<sequence>MEKMCDYELFLKKQDSATDHIVATAYSAQKQHNNTGSRFKATNPQSKQNYRPSQSTGTHGTRLICQFCDKPGHSAKWCRKIKPHKAPITANHFPFASSLDPTDSKSLVSPNSVFTDVPVTQTVLPQQSLSVNSSDAVANSTTPPPVASSMDNPILPTNEVDGDGFVAEELTIGSLSMLIPNGIKVDTKNGWFFELCSRCNSKVENLILVLNAIVAGWSVLNLWIILLKSFTAYSQSSLLMDHTPRKDSVSVQHPSLDDSPLPPHTPQSLAVNRVSVVEQDLQSVGKGRGKRLKTWFD</sequence>
<keyword evidence="2" id="KW-0812">Transmembrane</keyword>